<dbReference type="Gene3D" id="1.25.40.10">
    <property type="entry name" value="Tetratricopeptide repeat domain"/>
    <property type="match status" value="2"/>
</dbReference>
<dbReference type="OrthoDB" id="9766710at2"/>
<name>A0A371BH83_9SPHN</name>
<comment type="caution">
    <text evidence="1">The sequence shown here is derived from an EMBL/GenBank/DDBJ whole genome shotgun (WGS) entry which is preliminary data.</text>
</comment>
<sequence length="515" mass="55587">MAAPEPSDLYWDAQRLELAGQGDAALKSYAKLLARSPDSEAAASNLLAAAVREGNFADALTAIRFGQKAQTTDSDAPLLGFVDAFRRKKWGEASAAVAELEAKRDFAFMAPMLNGWLNVAQGRASGFSASQLMTGGLTAYYGDDQLVYFDLAEGNIAQGKLRLRNFRGYDEPHGRFLAGHAMGEFARSGDQEFASALGRQIGLEQGNYVTSKVTADIGLAMMFARLAIALDEQKQPQNALYFARLGQWIAPTSDAAKLSLAELLQRQGLNQKSSAILKTIAPNSPFWFQSVVNQTQLADTPDMAVAVAKTALDAQPKSAQLKLLYAQRLEQAGQREQAIPVYRSLLDLNATEGGGSIRAMHLLLLASALDAGGDWNGAQKALEEALLLAPRNAQVLNYLGYSLLERRIDVKRGFELVSKAYELAPQSAAITDSLGWAHFLKGEFDIAIPLLEAAVKSAIGDVAINEHLGDAYWSVGRKSEARFAWKAAALAAEGDVAVRLTRKIDFGWTKETAAP</sequence>
<evidence type="ECO:0000313" key="1">
    <source>
        <dbReference type="EMBL" id="RDV06908.1"/>
    </source>
</evidence>
<reference evidence="2" key="1">
    <citation type="submission" date="2018-08" db="EMBL/GenBank/DDBJ databases">
        <authorList>
            <person name="Kim S.-J."/>
            <person name="Jung G.-Y."/>
        </authorList>
    </citation>
    <scope>NUCLEOTIDE SEQUENCE [LARGE SCALE GENOMIC DNA]</scope>
    <source>
        <strain evidence="2">GY_G</strain>
    </source>
</reference>
<keyword evidence="2" id="KW-1185">Reference proteome</keyword>
<dbReference type="Proteomes" id="UP000263833">
    <property type="component" value="Unassembled WGS sequence"/>
</dbReference>
<dbReference type="RefSeq" id="WP_115548453.1">
    <property type="nucleotide sequence ID" value="NZ_QRGP01000001.1"/>
</dbReference>
<dbReference type="EMBL" id="QRGP01000001">
    <property type="protein sequence ID" value="RDV06908.1"/>
    <property type="molecule type" value="Genomic_DNA"/>
</dbReference>
<dbReference type="SUPFAM" id="SSF48452">
    <property type="entry name" value="TPR-like"/>
    <property type="match status" value="2"/>
</dbReference>
<gene>
    <name evidence="1" type="ORF">DXH95_05795</name>
</gene>
<dbReference type="InterPro" id="IPR011990">
    <property type="entry name" value="TPR-like_helical_dom_sf"/>
</dbReference>
<dbReference type="AlphaFoldDB" id="A0A371BH83"/>
<dbReference type="Pfam" id="PF13432">
    <property type="entry name" value="TPR_16"/>
    <property type="match status" value="2"/>
</dbReference>
<proteinExistence type="predicted"/>
<organism evidence="1 2">
    <name type="scientific">Sphingorhabdus pulchriflava</name>
    <dbReference type="NCBI Taxonomy" id="2292257"/>
    <lineage>
        <taxon>Bacteria</taxon>
        <taxon>Pseudomonadati</taxon>
        <taxon>Pseudomonadota</taxon>
        <taxon>Alphaproteobacteria</taxon>
        <taxon>Sphingomonadales</taxon>
        <taxon>Sphingomonadaceae</taxon>
        <taxon>Sphingorhabdus</taxon>
    </lineage>
</organism>
<evidence type="ECO:0000313" key="2">
    <source>
        <dbReference type="Proteomes" id="UP000263833"/>
    </source>
</evidence>
<protein>
    <submittedName>
        <fullName evidence="1">Uncharacterized protein</fullName>
    </submittedName>
</protein>
<accession>A0A371BH83</accession>